<evidence type="ECO:0000259" key="7">
    <source>
        <dbReference type="PROSITE" id="PS50249"/>
    </source>
</evidence>
<dbReference type="PROSITE" id="PS50249">
    <property type="entry name" value="MPN"/>
    <property type="match status" value="1"/>
</dbReference>
<evidence type="ECO:0000313" key="9">
    <source>
        <dbReference type="Proteomes" id="UP000727490"/>
    </source>
</evidence>
<accession>A0A951J100</accession>
<dbReference type="InterPro" id="IPR025657">
    <property type="entry name" value="RadC_JAB"/>
</dbReference>
<comment type="similarity">
    <text evidence="6">Belongs to the UPF0758 family.</text>
</comment>
<keyword evidence="9" id="KW-1185">Reference proteome</keyword>
<dbReference type="RefSeq" id="WP_219292833.1">
    <property type="nucleotide sequence ID" value="NZ_RPHB01000008.1"/>
</dbReference>
<dbReference type="CDD" id="cd08071">
    <property type="entry name" value="MPN_DUF2466"/>
    <property type="match status" value="1"/>
</dbReference>
<dbReference type="Proteomes" id="UP000727490">
    <property type="component" value="Unassembled WGS sequence"/>
</dbReference>
<keyword evidence="3" id="KW-0378">Hydrolase</keyword>
<evidence type="ECO:0000256" key="6">
    <source>
        <dbReference type="RuleBase" id="RU003797"/>
    </source>
</evidence>
<keyword evidence="1" id="KW-0645">Protease</keyword>
<evidence type="ECO:0000256" key="2">
    <source>
        <dbReference type="ARBA" id="ARBA00022723"/>
    </source>
</evidence>
<dbReference type="GO" id="GO:0046872">
    <property type="term" value="F:metal ion binding"/>
    <property type="evidence" value="ECO:0007669"/>
    <property type="project" value="UniProtKB-KW"/>
</dbReference>
<keyword evidence="2" id="KW-0479">Metal-binding</keyword>
<dbReference type="InterPro" id="IPR020891">
    <property type="entry name" value="UPF0758_CS"/>
</dbReference>
<keyword evidence="5" id="KW-0482">Metalloprotease</keyword>
<evidence type="ECO:0000313" key="8">
    <source>
        <dbReference type="EMBL" id="MBW3469552.1"/>
    </source>
</evidence>
<evidence type="ECO:0000256" key="5">
    <source>
        <dbReference type="ARBA" id="ARBA00023049"/>
    </source>
</evidence>
<organism evidence="8 9">
    <name type="scientific">Arthrospiribacter ruber</name>
    <dbReference type="NCBI Taxonomy" id="2487934"/>
    <lineage>
        <taxon>Bacteria</taxon>
        <taxon>Pseudomonadati</taxon>
        <taxon>Bacteroidota</taxon>
        <taxon>Cytophagia</taxon>
        <taxon>Cytophagales</taxon>
        <taxon>Cyclobacteriaceae</taxon>
        <taxon>Arthrospiribacter</taxon>
    </lineage>
</organism>
<evidence type="ECO:0000256" key="3">
    <source>
        <dbReference type="ARBA" id="ARBA00022801"/>
    </source>
</evidence>
<comment type="caution">
    <text evidence="8">The sequence shown here is derived from an EMBL/GenBank/DDBJ whole genome shotgun (WGS) entry which is preliminary data.</text>
</comment>
<dbReference type="AlphaFoldDB" id="A0A951J100"/>
<dbReference type="Pfam" id="PF04002">
    <property type="entry name" value="RadC"/>
    <property type="match status" value="1"/>
</dbReference>
<dbReference type="GO" id="GO:0006508">
    <property type="term" value="P:proteolysis"/>
    <property type="evidence" value="ECO:0007669"/>
    <property type="project" value="UniProtKB-KW"/>
</dbReference>
<dbReference type="PANTHER" id="PTHR30471:SF3">
    <property type="entry name" value="UPF0758 PROTEIN YEES-RELATED"/>
    <property type="match status" value="1"/>
</dbReference>
<name>A0A951J100_9BACT</name>
<evidence type="ECO:0000256" key="4">
    <source>
        <dbReference type="ARBA" id="ARBA00022833"/>
    </source>
</evidence>
<dbReference type="InterPro" id="IPR001405">
    <property type="entry name" value="UPF0758"/>
</dbReference>
<dbReference type="PANTHER" id="PTHR30471">
    <property type="entry name" value="DNA REPAIR PROTEIN RADC"/>
    <property type="match status" value="1"/>
</dbReference>
<sequence>MIATSRNILREETEILYTKGRSALSDFHLIAAIGGITSEQAKAIFAAENYSLAALAKYSLHDWMKVGGIGEAKATALVLAFEIGRRRIREPEQRKIKICCSSDIYQIMKADLLDELVEHFYIILLNRSNQVIRKVKISTGGTSGTIADPKVIFKHALENQSCSMILVHNHPSGNLKPSEQDRRLTKKLSEAGKCLDIIVLDHIIFTDHAYFSFADEGKK</sequence>
<dbReference type="EMBL" id="RPHB01000008">
    <property type="protein sequence ID" value="MBW3469552.1"/>
    <property type="molecule type" value="Genomic_DNA"/>
</dbReference>
<protein>
    <submittedName>
        <fullName evidence="8">DNA repair protein RadC</fullName>
    </submittedName>
</protein>
<feature type="domain" description="MPN" evidence="7">
    <location>
        <begin position="97"/>
        <end position="219"/>
    </location>
</feature>
<dbReference type="InterPro" id="IPR037518">
    <property type="entry name" value="MPN"/>
</dbReference>
<dbReference type="GO" id="GO:0008237">
    <property type="term" value="F:metallopeptidase activity"/>
    <property type="evidence" value="ECO:0007669"/>
    <property type="project" value="UniProtKB-KW"/>
</dbReference>
<evidence type="ECO:0000256" key="1">
    <source>
        <dbReference type="ARBA" id="ARBA00022670"/>
    </source>
</evidence>
<gene>
    <name evidence="8" type="primary">radC</name>
    <name evidence="8" type="ORF">EGN73_17270</name>
</gene>
<proteinExistence type="inferred from homology"/>
<dbReference type="PROSITE" id="PS01302">
    <property type="entry name" value="UPF0758"/>
    <property type="match status" value="1"/>
</dbReference>
<keyword evidence="4" id="KW-0862">Zinc</keyword>
<dbReference type="NCBIfam" id="TIGR00608">
    <property type="entry name" value="radc"/>
    <property type="match status" value="1"/>
</dbReference>
<reference evidence="8 9" key="1">
    <citation type="journal article" date="2020" name="Syst. Appl. Microbiol.">
        <title>Arthrospiribacter ruber gen. nov., sp. nov., a novel bacterium isolated from Arthrospira cultures.</title>
        <authorList>
            <person name="Waleron M."/>
            <person name="Misztak A."/>
            <person name="Waleron M.M."/>
            <person name="Furmaniak M."/>
            <person name="Mrozik A."/>
            <person name="Waleron K."/>
        </authorList>
    </citation>
    <scope>NUCLEOTIDE SEQUENCE [LARGE SCALE GENOMIC DNA]</scope>
    <source>
        <strain evidence="8 9">DPMB0001</strain>
    </source>
</reference>